<dbReference type="InterPro" id="IPR002073">
    <property type="entry name" value="PDEase_catalytic_dom"/>
</dbReference>
<accession>A0A6G0XY86</accession>
<feature type="domain" description="PDEase" evidence="7">
    <location>
        <begin position="20"/>
        <end position="351"/>
    </location>
</feature>
<feature type="binding site" evidence="2">
    <location>
        <begin position="110"/>
        <end position="114"/>
    </location>
    <ligand>
        <name>AMP</name>
        <dbReference type="ChEBI" id="CHEBI:456215"/>
    </ligand>
</feature>
<dbReference type="CDD" id="cd00077">
    <property type="entry name" value="HDc"/>
    <property type="match status" value="1"/>
</dbReference>
<dbReference type="GO" id="GO:0009190">
    <property type="term" value="P:cyclic nucleotide biosynthetic process"/>
    <property type="evidence" value="ECO:0007669"/>
    <property type="project" value="InterPro"/>
</dbReference>
<dbReference type="InterPro" id="IPR003607">
    <property type="entry name" value="HD/PDEase_dom"/>
</dbReference>
<dbReference type="PANTHER" id="PTHR43336:SF3">
    <property type="entry name" value="GUANYLATE CYCLASE DOMAIN-CONTAINING PROTEIN"/>
    <property type="match status" value="1"/>
</dbReference>
<evidence type="ECO:0000256" key="1">
    <source>
        <dbReference type="PIRSR" id="PIRSR623088-1"/>
    </source>
</evidence>
<dbReference type="SUPFAM" id="SSF55073">
    <property type="entry name" value="Nucleotide cyclase"/>
    <property type="match status" value="1"/>
</dbReference>
<evidence type="ECO:0000259" key="7">
    <source>
        <dbReference type="PROSITE" id="PS51845"/>
    </source>
</evidence>
<evidence type="ECO:0000256" key="4">
    <source>
        <dbReference type="RuleBase" id="RU363067"/>
    </source>
</evidence>
<dbReference type="SMART" id="SM00471">
    <property type="entry name" value="HDc"/>
    <property type="match status" value="1"/>
</dbReference>
<dbReference type="InterPro" id="IPR029787">
    <property type="entry name" value="Nucleotide_cyclase"/>
</dbReference>
<keyword evidence="5" id="KW-0472">Membrane</keyword>
<feature type="binding site" evidence="3">
    <location>
        <position position="151"/>
    </location>
    <ligand>
        <name>Zn(2+)</name>
        <dbReference type="ChEBI" id="CHEBI:29105"/>
        <label>1</label>
    </ligand>
</feature>
<feature type="binding site" evidence="2">
    <location>
        <position position="257"/>
    </location>
    <ligand>
        <name>AMP</name>
        <dbReference type="ChEBI" id="CHEBI:456215"/>
    </ligand>
</feature>
<dbReference type="AlphaFoldDB" id="A0A6G0XY86"/>
<dbReference type="Gene3D" id="1.10.1300.10">
    <property type="entry name" value="3'5'-cyclic nucleotide phosphodiesterase, catalytic domain"/>
    <property type="match status" value="1"/>
</dbReference>
<evidence type="ECO:0000259" key="6">
    <source>
        <dbReference type="PROSITE" id="PS50125"/>
    </source>
</evidence>
<keyword evidence="3 4" id="KW-0479">Metal-binding</keyword>
<feature type="transmembrane region" description="Helical" evidence="5">
    <location>
        <begin position="641"/>
        <end position="662"/>
    </location>
</feature>
<feature type="active site" description="Proton donor" evidence="1">
    <location>
        <position position="110"/>
    </location>
</feature>
<dbReference type="InterPro" id="IPR001054">
    <property type="entry name" value="A/G_cyclase"/>
</dbReference>
<feature type="binding site" evidence="3">
    <location>
        <position position="257"/>
    </location>
    <ligand>
        <name>Zn(2+)</name>
        <dbReference type="ChEBI" id="CHEBI:29105"/>
        <label>1</label>
    </ligand>
</feature>
<dbReference type="PROSITE" id="PS51845">
    <property type="entry name" value="PDEASE_I_2"/>
    <property type="match status" value="1"/>
</dbReference>
<sequence length="1216" mass="136211">MTGSLRVLRHKPAAVAPYDEDMETNDDVDRTLLATDIIHARRKGDFRRWDFNVFVLDTPLAQLDFVCHLSAHFDLHSQFGLSQTQMGLFFADVQAGYDLPPSSPVTRLYHTFLHAVDVMQSVAVFLKGFEGSQYVQPIAAASLLVASLCHDIGHLGLTNQYLINSGHPLTLEYRNPVLESMHTARTMALIKHHGFLKHLQVHESLRISKTIARCILFTDVSIHSDLLRKVKALPRQSAVYEDEASVVYCGFLLHAADICNPAKAWPLATKWTSLIMSEFFEQGALERAEGIVVSAFRNADLINTSEIQANFVQLMLQPTLSLLSNLLPLAAPLLDIAEANRIRWENERKQSLTPPQVKLVQELARPLELRQLTPYQAWTERMHKWLLSPAVIAIVFLASIYATFGAIVHAAFVPIAADQVVGLVTLVVFAILILDMCVTTCVVGDYRWSFYFWLDLVSIATLVVDIWTLSNLSTSTTLSVVAGSSTNRHLHVVAARCFRLARLVRMCTLFKTFKEIAIRRRFKPRRQNAPMLPDAPIFTFSMEDLRRIFPDQTKLTSAHLDQFVRRAYRGYPPPPLAVHNFCSRMAQTRYSHTKSGLPLATFLDILCDLEADYDRDTNADNKISQLNLYASRLGERVADTIIRHVMFLLLAISLILTELATWTPDVSPIAFGLETLHRHASVVDAAYLELELQSYANATKPIFLFLADANATAVHSLMAKWMPLYLNPADIAINNDTIALSPGLLERFRATDLDVRTFPPQCTRHDIAISCHSIAVFDRSSAVREMALAELFQTIFILCCFAVGGAFLTADIYKRVIVPLEKMVSLTQQLAMNPCKNIQVINSNEPMDELTLLQKTLAKVARLLQIGYGSAGAAIISKTMMGEEFNPIVPGKRIHGVFGFCDIRRFTDITECLQDRVMTFTNSIGGIVHNAAYMFNGHANKNVGDAFLLVWTIPDDSPDVAVIKQAKPPSHLAVTQTSDVEFLFFDEEGSKKMAQSTVWVATVADNALMAFLKTMVDIDQSMALKKYCHEDLLLERFEAPFRVKMGYGLHVGWAIDGAIGSKYKIDASYLSSDVNMASSLENASKIYRVPLVMSHSFYNLLSPQLQQFCRCIDCVWFDGMDKPTGLFTCDYVNPNIKLFRGLGDVAELQVGLPPNFNAMFDGGVSAYLRGDWRTAKNTFELILTLKPKDGPAETLMEFMQRHEFAAPVDWPGYRPL</sequence>
<feature type="binding site" evidence="2">
    <location>
        <position position="308"/>
    </location>
    <ligand>
        <name>AMP</name>
        <dbReference type="ChEBI" id="CHEBI:456215"/>
    </ligand>
</feature>
<feature type="binding site" evidence="3">
    <location>
        <position position="150"/>
    </location>
    <ligand>
        <name>Zn(2+)</name>
        <dbReference type="ChEBI" id="CHEBI:29105"/>
        <label>1</label>
    </ligand>
</feature>
<organism evidence="8 9">
    <name type="scientific">Aphanomyces euteiches</name>
    <dbReference type="NCBI Taxonomy" id="100861"/>
    <lineage>
        <taxon>Eukaryota</taxon>
        <taxon>Sar</taxon>
        <taxon>Stramenopiles</taxon>
        <taxon>Oomycota</taxon>
        <taxon>Saprolegniomycetes</taxon>
        <taxon>Saprolegniales</taxon>
        <taxon>Verrucalvaceae</taxon>
        <taxon>Aphanomyces</taxon>
    </lineage>
</organism>
<dbReference type="EMBL" id="VJMJ01000001">
    <property type="protein sequence ID" value="KAF0745709.1"/>
    <property type="molecule type" value="Genomic_DNA"/>
</dbReference>
<reference evidence="8 9" key="1">
    <citation type="submission" date="2019-07" db="EMBL/GenBank/DDBJ databases">
        <title>Genomics analysis of Aphanomyces spp. identifies a new class of oomycete effector associated with host adaptation.</title>
        <authorList>
            <person name="Gaulin E."/>
        </authorList>
    </citation>
    <scope>NUCLEOTIDE SEQUENCE [LARGE SCALE GENOMIC DNA]</scope>
    <source>
        <strain evidence="8 9">ATCC 201684</strain>
    </source>
</reference>
<comment type="similarity">
    <text evidence="4">Belongs to the cyclic nucleotide phosphodiesterase family.</text>
</comment>
<keyword evidence="9" id="KW-1185">Reference proteome</keyword>
<gene>
    <name evidence="8" type="ORF">Ae201684_000158</name>
</gene>
<feature type="binding site" evidence="2">
    <location>
        <position position="151"/>
    </location>
    <ligand>
        <name>AMP</name>
        <dbReference type="ChEBI" id="CHEBI:456215"/>
    </ligand>
</feature>
<feature type="transmembrane region" description="Helical" evidence="5">
    <location>
        <begin position="385"/>
        <end position="408"/>
    </location>
</feature>
<dbReference type="PRINTS" id="PR00387">
    <property type="entry name" value="PDIESTERASE1"/>
</dbReference>
<dbReference type="Proteomes" id="UP000481153">
    <property type="component" value="Unassembled WGS sequence"/>
</dbReference>
<proteinExistence type="inferred from homology"/>
<feature type="binding site" evidence="3">
    <location>
        <position position="114"/>
    </location>
    <ligand>
        <name>Zn(2+)</name>
        <dbReference type="ChEBI" id="CHEBI:29105"/>
        <label>1</label>
    </ligand>
</feature>
<dbReference type="EC" id="3.1.4.-" evidence="4"/>
<feature type="domain" description="Guanylate cyclase" evidence="6">
    <location>
        <begin position="897"/>
        <end position="1081"/>
    </location>
</feature>
<dbReference type="InterPro" id="IPR023174">
    <property type="entry name" value="PDEase_CS"/>
</dbReference>
<feature type="binding site" evidence="3">
    <location>
        <position position="151"/>
    </location>
    <ligand>
        <name>Zn(2+)</name>
        <dbReference type="ChEBI" id="CHEBI:29105"/>
        <label>2</label>
    </ligand>
</feature>
<dbReference type="PANTHER" id="PTHR43336">
    <property type="entry name" value="OXYGEN SENSOR HISTIDINE KINASE RESPONSE REGULATOR DEVS/DOSS"/>
    <property type="match status" value="1"/>
</dbReference>
<keyword evidence="5" id="KW-1133">Transmembrane helix</keyword>
<dbReference type="InterPro" id="IPR023088">
    <property type="entry name" value="PDEase"/>
</dbReference>
<evidence type="ECO:0000256" key="2">
    <source>
        <dbReference type="PIRSR" id="PIRSR623088-2"/>
    </source>
</evidence>
<dbReference type="SUPFAM" id="SSF109604">
    <property type="entry name" value="HD-domain/PDEase-like"/>
    <property type="match status" value="1"/>
</dbReference>
<evidence type="ECO:0000256" key="5">
    <source>
        <dbReference type="SAM" id="Phobius"/>
    </source>
</evidence>
<feature type="transmembrane region" description="Helical" evidence="5">
    <location>
        <begin position="420"/>
        <end position="443"/>
    </location>
</feature>
<comment type="cofactor">
    <cofactor evidence="4">
        <name>a divalent metal cation</name>
        <dbReference type="ChEBI" id="CHEBI:60240"/>
    </cofactor>
    <text evidence="4">Binds 2 divalent metal cations per subunit. Site 1 may preferentially bind zinc ions, while site 2 has a preference for magnesium and/or manganese ions.</text>
</comment>
<name>A0A6G0XY86_9STRA</name>
<protein>
    <recommendedName>
        <fullName evidence="4">Phosphodiesterase</fullName>
        <ecNumber evidence="4">3.1.4.-</ecNumber>
    </recommendedName>
</protein>
<dbReference type="VEuPathDB" id="FungiDB:AeMF1_015442"/>
<dbReference type="GO" id="GO:0046872">
    <property type="term" value="F:metal ion binding"/>
    <property type="evidence" value="ECO:0007669"/>
    <property type="project" value="UniProtKB-KW"/>
</dbReference>
<dbReference type="PROSITE" id="PS50125">
    <property type="entry name" value="GUANYLATE_CYCLASE_2"/>
    <property type="match status" value="1"/>
</dbReference>
<evidence type="ECO:0000313" key="9">
    <source>
        <dbReference type="Proteomes" id="UP000481153"/>
    </source>
</evidence>
<dbReference type="Pfam" id="PF00233">
    <property type="entry name" value="PDEase_I"/>
    <property type="match status" value="1"/>
</dbReference>
<dbReference type="Gene3D" id="3.30.70.1230">
    <property type="entry name" value="Nucleotide cyclase"/>
    <property type="match status" value="1"/>
</dbReference>
<dbReference type="PROSITE" id="PS00126">
    <property type="entry name" value="PDEASE_I_1"/>
    <property type="match status" value="1"/>
</dbReference>
<comment type="caution">
    <text evidence="8">The sequence shown here is derived from an EMBL/GenBank/DDBJ whole genome shotgun (WGS) entry which is preliminary data.</text>
</comment>
<dbReference type="InterPro" id="IPR036971">
    <property type="entry name" value="PDEase_catalytic_dom_sf"/>
</dbReference>
<dbReference type="GO" id="GO:0004114">
    <property type="term" value="F:3',5'-cyclic-nucleotide phosphodiesterase activity"/>
    <property type="evidence" value="ECO:0007669"/>
    <property type="project" value="InterPro"/>
</dbReference>
<evidence type="ECO:0000256" key="3">
    <source>
        <dbReference type="PIRSR" id="PIRSR623088-3"/>
    </source>
</evidence>
<evidence type="ECO:0000313" key="8">
    <source>
        <dbReference type="EMBL" id="KAF0745709.1"/>
    </source>
</evidence>
<dbReference type="GO" id="GO:0035556">
    <property type="term" value="P:intracellular signal transduction"/>
    <property type="evidence" value="ECO:0007669"/>
    <property type="project" value="InterPro"/>
</dbReference>
<keyword evidence="4" id="KW-0378">Hydrolase</keyword>
<keyword evidence="5" id="KW-0812">Transmembrane</keyword>
<feature type="transmembrane region" description="Helical" evidence="5">
    <location>
        <begin position="450"/>
        <end position="470"/>
    </location>
</feature>